<comment type="caution">
    <text evidence="2">The sequence shown here is derived from an EMBL/GenBank/DDBJ whole genome shotgun (WGS) entry which is preliminary data.</text>
</comment>
<organism evidence="2 3">
    <name type="scientific">Lactuca sativa</name>
    <name type="common">Garden lettuce</name>
    <dbReference type="NCBI Taxonomy" id="4236"/>
    <lineage>
        <taxon>Eukaryota</taxon>
        <taxon>Viridiplantae</taxon>
        <taxon>Streptophyta</taxon>
        <taxon>Embryophyta</taxon>
        <taxon>Tracheophyta</taxon>
        <taxon>Spermatophyta</taxon>
        <taxon>Magnoliopsida</taxon>
        <taxon>eudicotyledons</taxon>
        <taxon>Gunneridae</taxon>
        <taxon>Pentapetalae</taxon>
        <taxon>asterids</taxon>
        <taxon>campanulids</taxon>
        <taxon>Asterales</taxon>
        <taxon>Asteraceae</taxon>
        <taxon>Cichorioideae</taxon>
        <taxon>Cichorieae</taxon>
        <taxon>Lactucinae</taxon>
        <taxon>Lactuca</taxon>
    </lineage>
</organism>
<accession>A0A9R1UF05</accession>
<name>A0A9R1UF05_LACSA</name>
<reference evidence="2 3" key="1">
    <citation type="journal article" date="2017" name="Nat. Commun.">
        <title>Genome assembly with in vitro proximity ligation data and whole-genome triplication in lettuce.</title>
        <authorList>
            <person name="Reyes-Chin-Wo S."/>
            <person name="Wang Z."/>
            <person name="Yang X."/>
            <person name="Kozik A."/>
            <person name="Arikit S."/>
            <person name="Song C."/>
            <person name="Xia L."/>
            <person name="Froenicke L."/>
            <person name="Lavelle D.O."/>
            <person name="Truco M.J."/>
            <person name="Xia R."/>
            <person name="Zhu S."/>
            <person name="Xu C."/>
            <person name="Xu H."/>
            <person name="Xu X."/>
            <person name="Cox K."/>
            <person name="Korf I."/>
            <person name="Meyers B.C."/>
            <person name="Michelmore R.W."/>
        </authorList>
    </citation>
    <scope>NUCLEOTIDE SEQUENCE [LARGE SCALE GENOMIC DNA]</scope>
    <source>
        <strain evidence="3">cv. Salinas</strain>
        <tissue evidence="2">Seedlings</tissue>
    </source>
</reference>
<dbReference type="EMBL" id="NBSK02000009">
    <property type="protein sequence ID" value="KAJ0185938.1"/>
    <property type="molecule type" value="Genomic_DNA"/>
</dbReference>
<dbReference type="AlphaFoldDB" id="A0A9R1UF05"/>
<feature type="region of interest" description="Disordered" evidence="1">
    <location>
        <begin position="66"/>
        <end position="88"/>
    </location>
</feature>
<evidence type="ECO:0000313" key="2">
    <source>
        <dbReference type="EMBL" id="KAJ0185938.1"/>
    </source>
</evidence>
<evidence type="ECO:0000313" key="3">
    <source>
        <dbReference type="Proteomes" id="UP000235145"/>
    </source>
</evidence>
<dbReference type="Proteomes" id="UP000235145">
    <property type="component" value="Unassembled WGS sequence"/>
</dbReference>
<gene>
    <name evidence="2" type="ORF">LSAT_V11C900490280</name>
</gene>
<sequence length="88" mass="10147">MQGLMDNETWCDVSGGVKQGRIYGFRYVSDPMSFLEGTSSRITSQEVIYERVRNEMHREMDAKAAEMEAKHQQMREEMDAKAIPIDAK</sequence>
<evidence type="ECO:0000256" key="1">
    <source>
        <dbReference type="SAM" id="MobiDB-lite"/>
    </source>
</evidence>
<keyword evidence="3" id="KW-1185">Reference proteome</keyword>
<feature type="compositionally biased region" description="Basic and acidic residues" evidence="1">
    <location>
        <begin position="66"/>
        <end position="80"/>
    </location>
</feature>
<proteinExistence type="predicted"/>
<protein>
    <submittedName>
        <fullName evidence="2">Uncharacterized protein</fullName>
    </submittedName>
</protein>